<protein>
    <recommendedName>
        <fullName evidence="2">DUF6697 domain-containing protein</fullName>
    </recommendedName>
</protein>
<sequence>MHDGTLEMKVNTAKNEQAAQTGHSTSNIVDVKDEEKPPTRPGQKAKVKGAPRAPRTSAALPASDPQWKATVDGLLQNTAALDIQPKPDMNFQIQRRFLNHHYDCNTGSFLAIMKPAYNPSSTPNNPRPRPILFPFYEENPDLPAHPGATGIILTAREDILEIQPVSIFINYAGRGHSPSVWLYSGDYELENCAVMTGEQFSRQPRKTKERWGNSILDLKRDVWSLMRARIYLRKQGIPLTEQSVHAEHQKIKAKRSGPVELQDVIDAFVNEEEHLNIIRMKCVTYDHDFIEDLKTRHEVWLKSPKKASHVGEGKRTRSQAKPSKVEAKSTSGLVKQQHVDGSILTSTKSGPQESASSSVLGLRRSARRSARIRKTLGRTLLPDTDNSDHSVSEFEASEDENKEVR</sequence>
<evidence type="ECO:0000256" key="1">
    <source>
        <dbReference type="SAM" id="MobiDB-lite"/>
    </source>
</evidence>
<dbReference type="EMBL" id="JADNRY010000116">
    <property type="protein sequence ID" value="KAF9064766.1"/>
    <property type="molecule type" value="Genomic_DNA"/>
</dbReference>
<evidence type="ECO:0000313" key="4">
    <source>
        <dbReference type="Proteomes" id="UP000772434"/>
    </source>
</evidence>
<organism evidence="3 4">
    <name type="scientific">Rhodocollybia butyracea</name>
    <dbReference type="NCBI Taxonomy" id="206335"/>
    <lineage>
        <taxon>Eukaryota</taxon>
        <taxon>Fungi</taxon>
        <taxon>Dikarya</taxon>
        <taxon>Basidiomycota</taxon>
        <taxon>Agaricomycotina</taxon>
        <taxon>Agaricomycetes</taxon>
        <taxon>Agaricomycetidae</taxon>
        <taxon>Agaricales</taxon>
        <taxon>Marasmiineae</taxon>
        <taxon>Omphalotaceae</taxon>
        <taxon>Rhodocollybia</taxon>
    </lineage>
</organism>
<dbReference type="OrthoDB" id="3265858at2759"/>
<gene>
    <name evidence="3" type="ORF">BDP27DRAFT_126325</name>
</gene>
<evidence type="ECO:0000259" key="2">
    <source>
        <dbReference type="Pfam" id="PF20411"/>
    </source>
</evidence>
<evidence type="ECO:0000313" key="3">
    <source>
        <dbReference type="EMBL" id="KAF9064766.1"/>
    </source>
</evidence>
<dbReference type="Pfam" id="PF20411">
    <property type="entry name" value="DUF6697"/>
    <property type="match status" value="1"/>
</dbReference>
<feature type="compositionally biased region" description="Basic residues" evidence="1">
    <location>
        <begin position="364"/>
        <end position="376"/>
    </location>
</feature>
<accession>A0A9P5PK22</accession>
<feature type="compositionally biased region" description="Polar residues" evidence="1">
    <location>
        <begin position="12"/>
        <end position="28"/>
    </location>
</feature>
<dbReference type="AlphaFoldDB" id="A0A9P5PK22"/>
<proteinExistence type="predicted"/>
<dbReference type="Proteomes" id="UP000772434">
    <property type="component" value="Unassembled WGS sequence"/>
</dbReference>
<reference evidence="3" key="1">
    <citation type="submission" date="2020-11" db="EMBL/GenBank/DDBJ databases">
        <authorList>
            <consortium name="DOE Joint Genome Institute"/>
            <person name="Ahrendt S."/>
            <person name="Riley R."/>
            <person name="Andreopoulos W."/>
            <person name="Labutti K."/>
            <person name="Pangilinan J."/>
            <person name="Ruiz-Duenas F.J."/>
            <person name="Barrasa J.M."/>
            <person name="Sanchez-Garcia M."/>
            <person name="Camarero S."/>
            <person name="Miyauchi S."/>
            <person name="Serrano A."/>
            <person name="Linde D."/>
            <person name="Babiker R."/>
            <person name="Drula E."/>
            <person name="Ayuso-Fernandez I."/>
            <person name="Pacheco R."/>
            <person name="Padilla G."/>
            <person name="Ferreira P."/>
            <person name="Barriuso J."/>
            <person name="Kellner H."/>
            <person name="Castanera R."/>
            <person name="Alfaro M."/>
            <person name="Ramirez L."/>
            <person name="Pisabarro A.G."/>
            <person name="Kuo A."/>
            <person name="Tritt A."/>
            <person name="Lipzen A."/>
            <person name="He G."/>
            <person name="Yan M."/>
            <person name="Ng V."/>
            <person name="Cullen D."/>
            <person name="Martin F."/>
            <person name="Rosso M.-N."/>
            <person name="Henrissat B."/>
            <person name="Hibbett D."/>
            <person name="Martinez A.T."/>
            <person name="Grigoriev I.V."/>
        </authorList>
    </citation>
    <scope>NUCLEOTIDE SEQUENCE</scope>
    <source>
        <strain evidence="3">AH 40177</strain>
    </source>
</reference>
<dbReference type="InterPro" id="IPR046520">
    <property type="entry name" value="DUF6697"/>
</dbReference>
<feature type="region of interest" description="Disordered" evidence="1">
    <location>
        <begin position="304"/>
        <end position="405"/>
    </location>
</feature>
<comment type="caution">
    <text evidence="3">The sequence shown here is derived from an EMBL/GenBank/DDBJ whole genome shotgun (WGS) entry which is preliminary data.</text>
</comment>
<keyword evidence="4" id="KW-1185">Reference proteome</keyword>
<name>A0A9P5PK22_9AGAR</name>
<feature type="domain" description="DUF6697" evidence="2">
    <location>
        <begin position="93"/>
        <end position="294"/>
    </location>
</feature>
<feature type="compositionally biased region" description="Polar residues" evidence="1">
    <location>
        <begin position="343"/>
        <end position="353"/>
    </location>
</feature>
<feature type="region of interest" description="Disordered" evidence="1">
    <location>
        <begin position="1"/>
        <end position="65"/>
    </location>
</feature>
<feature type="compositionally biased region" description="Low complexity" evidence="1">
    <location>
        <begin position="354"/>
        <end position="363"/>
    </location>
</feature>
<feature type="compositionally biased region" description="Acidic residues" evidence="1">
    <location>
        <begin position="395"/>
        <end position="405"/>
    </location>
</feature>